<dbReference type="InterPro" id="IPR006600">
    <property type="entry name" value="HTH_CenpB_DNA-bd_dom"/>
</dbReference>
<name>A0ABD3GVE8_9MARC</name>
<evidence type="ECO:0000313" key="3">
    <source>
        <dbReference type="EMBL" id="KAL3682913.1"/>
    </source>
</evidence>
<dbReference type="PANTHER" id="PTHR19303:SF73">
    <property type="entry name" value="PROTEIN PDC2"/>
    <property type="match status" value="1"/>
</dbReference>
<evidence type="ECO:0000256" key="1">
    <source>
        <dbReference type="ARBA" id="ARBA00023125"/>
    </source>
</evidence>
<dbReference type="Pfam" id="PF03221">
    <property type="entry name" value="HTH_Tnp_Tc5"/>
    <property type="match status" value="1"/>
</dbReference>
<gene>
    <name evidence="3" type="ORF">R1sor_000935</name>
</gene>
<dbReference type="GO" id="GO:0003677">
    <property type="term" value="F:DNA binding"/>
    <property type="evidence" value="ECO:0007669"/>
    <property type="project" value="UniProtKB-KW"/>
</dbReference>
<dbReference type="InterPro" id="IPR050863">
    <property type="entry name" value="CenT-Element_Derived"/>
</dbReference>
<keyword evidence="1" id="KW-0238">DNA-binding</keyword>
<dbReference type="EMBL" id="JBJQOH010000006">
    <property type="protein sequence ID" value="KAL3682913.1"/>
    <property type="molecule type" value="Genomic_DNA"/>
</dbReference>
<dbReference type="InterPro" id="IPR009057">
    <property type="entry name" value="Homeodomain-like_sf"/>
</dbReference>
<dbReference type="PANTHER" id="PTHR19303">
    <property type="entry name" value="TRANSPOSON"/>
    <property type="match status" value="1"/>
</dbReference>
<organism evidence="3 4">
    <name type="scientific">Riccia sorocarpa</name>
    <dbReference type="NCBI Taxonomy" id="122646"/>
    <lineage>
        <taxon>Eukaryota</taxon>
        <taxon>Viridiplantae</taxon>
        <taxon>Streptophyta</taxon>
        <taxon>Embryophyta</taxon>
        <taxon>Marchantiophyta</taxon>
        <taxon>Marchantiopsida</taxon>
        <taxon>Marchantiidae</taxon>
        <taxon>Marchantiales</taxon>
        <taxon>Ricciaceae</taxon>
        <taxon>Riccia</taxon>
    </lineage>
</organism>
<comment type="caution">
    <text evidence="3">The sequence shown here is derived from an EMBL/GenBank/DDBJ whole genome shotgun (WGS) entry which is preliminary data.</text>
</comment>
<proteinExistence type="predicted"/>
<protein>
    <recommendedName>
        <fullName evidence="2">HTH CENPB-type domain-containing protein</fullName>
    </recommendedName>
</protein>
<dbReference type="AlphaFoldDB" id="A0ABD3GVE8"/>
<reference evidence="3 4" key="1">
    <citation type="submission" date="2024-09" db="EMBL/GenBank/DDBJ databases">
        <title>Chromosome-scale assembly of Riccia sorocarpa.</title>
        <authorList>
            <person name="Paukszto L."/>
        </authorList>
    </citation>
    <scope>NUCLEOTIDE SEQUENCE [LARGE SCALE GENOMIC DNA]</scope>
    <source>
        <strain evidence="3">LP-2024</strain>
        <tissue evidence="3">Aerial parts of the thallus</tissue>
    </source>
</reference>
<dbReference type="Proteomes" id="UP001633002">
    <property type="component" value="Unassembled WGS sequence"/>
</dbReference>
<keyword evidence="4" id="KW-1185">Reference proteome</keyword>
<evidence type="ECO:0000313" key="4">
    <source>
        <dbReference type="Proteomes" id="UP001633002"/>
    </source>
</evidence>
<dbReference type="InterPro" id="IPR004875">
    <property type="entry name" value="DDE_SF_endonuclease_dom"/>
</dbReference>
<feature type="domain" description="HTH CENPB-type" evidence="2">
    <location>
        <begin position="14"/>
        <end position="93"/>
    </location>
</feature>
<dbReference type="SUPFAM" id="SSF46689">
    <property type="entry name" value="Homeodomain-like"/>
    <property type="match status" value="1"/>
</dbReference>
<dbReference type="Gene3D" id="1.10.10.60">
    <property type="entry name" value="Homeodomain-like"/>
    <property type="match status" value="1"/>
</dbReference>
<dbReference type="Pfam" id="PF03184">
    <property type="entry name" value="DDE_1"/>
    <property type="match status" value="1"/>
</dbReference>
<sequence>MAPRVQLTNVERAQICRFYSEGEGLTGNALSVWATKKFGVKERNVTLTDELVTDKAKKLYNTVTHDNEGGKEFKFSHGWLNGFKKRYGIKSFVRHGEAASVEITKEVVRKIEELKRLIFEFDPEDVYNMDETGLFFRLEPSRSLATKKMSGHKVVSVQSQVRVTRIEFFPPNVNAVYQPMDCGIIRAFKAHYRKYVVETKLEKISHFQDSQIDIYEDVCMLEKAWRQDVSSTTVRRCWRHSTLVDAGNIVPDLNDDDSVPDNGITELQSLLTRLQLESNHTDGYIIPTMDVNEYVDYETSVDVLHEDIEIDDLQQFLANPVIERGPESEITDSDETAPVISFAEATTGLSTFRTYLEQSVEDTAAILKQVKKFEKAMQAITINTLVQRDICSYFSSAAENSQI</sequence>
<accession>A0ABD3GVE8</accession>
<dbReference type="PROSITE" id="PS51253">
    <property type="entry name" value="HTH_CENPB"/>
    <property type="match status" value="1"/>
</dbReference>
<evidence type="ECO:0000259" key="2">
    <source>
        <dbReference type="PROSITE" id="PS51253"/>
    </source>
</evidence>